<dbReference type="GO" id="GO:0043590">
    <property type="term" value="C:bacterial nucleoid"/>
    <property type="evidence" value="ECO:0007669"/>
    <property type="project" value="TreeGrafter"/>
</dbReference>
<keyword evidence="3 7" id="KW-0227">DNA damage</keyword>
<evidence type="ECO:0000313" key="10">
    <source>
        <dbReference type="Proteomes" id="UP000279446"/>
    </source>
</evidence>
<dbReference type="InterPro" id="IPR012340">
    <property type="entry name" value="NA-bd_OB-fold"/>
</dbReference>
<gene>
    <name evidence="7 9" type="primary">recO</name>
    <name evidence="9" type="ORF">EJP82_17285</name>
</gene>
<dbReference type="SUPFAM" id="SSF50249">
    <property type="entry name" value="Nucleic acid-binding proteins"/>
    <property type="match status" value="1"/>
</dbReference>
<dbReference type="Pfam" id="PF02565">
    <property type="entry name" value="RecO_C"/>
    <property type="match status" value="1"/>
</dbReference>
<comment type="similarity">
    <text evidence="1 7">Belongs to the RecO family.</text>
</comment>
<evidence type="ECO:0000259" key="8">
    <source>
        <dbReference type="Pfam" id="PF11967"/>
    </source>
</evidence>
<evidence type="ECO:0000256" key="1">
    <source>
        <dbReference type="ARBA" id="ARBA00007452"/>
    </source>
</evidence>
<feature type="domain" description="DNA replication/recombination mediator RecO N-terminal" evidence="8">
    <location>
        <begin position="1"/>
        <end position="78"/>
    </location>
</feature>
<dbReference type="NCBIfam" id="TIGR00613">
    <property type="entry name" value="reco"/>
    <property type="match status" value="1"/>
</dbReference>
<dbReference type="InterPro" id="IPR042242">
    <property type="entry name" value="RecO_C"/>
</dbReference>
<dbReference type="AlphaFoldDB" id="A0A3S1DPM9"/>
<dbReference type="Proteomes" id="UP000279446">
    <property type="component" value="Unassembled WGS sequence"/>
</dbReference>
<evidence type="ECO:0000256" key="3">
    <source>
        <dbReference type="ARBA" id="ARBA00022763"/>
    </source>
</evidence>
<dbReference type="SUPFAM" id="SSF57863">
    <property type="entry name" value="ArfGap/RecO-like zinc finger"/>
    <property type="match status" value="1"/>
</dbReference>
<keyword evidence="5 7" id="KW-0234">DNA repair</keyword>
<dbReference type="PANTHER" id="PTHR33991">
    <property type="entry name" value="DNA REPAIR PROTEIN RECO"/>
    <property type="match status" value="1"/>
</dbReference>
<evidence type="ECO:0000256" key="2">
    <source>
        <dbReference type="ARBA" id="ARBA00021310"/>
    </source>
</evidence>
<evidence type="ECO:0000256" key="5">
    <source>
        <dbReference type="ARBA" id="ARBA00023204"/>
    </source>
</evidence>
<evidence type="ECO:0000256" key="7">
    <source>
        <dbReference type="HAMAP-Rule" id="MF_00201"/>
    </source>
</evidence>
<dbReference type="HAMAP" id="MF_00201">
    <property type="entry name" value="RecO"/>
    <property type="match status" value="1"/>
</dbReference>
<keyword evidence="4 7" id="KW-0233">DNA recombination</keyword>
<dbReference type="InterPro" id="IPR037278">
    <property type="entry name" value="ARFGAP/RecO"/>
</dbReference>
<dbReference type="EMBL" id="RZNY01000015">
    <property type="protein sequence ID" value="RUT44374.1"/>
    <property type="molecule type" value="Genomic_DNA"/>
</dbReference>
<dbReference type="Gene3D" id="1.20.1440.120">
    <property type="entry name" value="Recombination protein O, C-terminal domain"/>
    <property type="match status" value="1"/>
</dbReference>
<organism evidence="9 10">
    <name type="scientific">Paenibacillus anaericanus</name>
    <dbReference type="NCBI Taxonomy" id="170367"/>
    <lineage>
        <taxon>Bacteria</taxon>
        <taxon>Bacillati</taxon>
        <taxon>Bacillota</taxon>
        <taxon>Bacilli</taxon>
        <taxon>Bacillales</taxon>
        <taxon>Paenibacillaceae</taxon>
        <taxon>Paenibacillus</taxon>
    </lineage>
</organism>
<comment type="function">
    <text evidence="7">Involved in DNA repair and RecF pathway recombination.</text>
</comment>
<dbReference type="GO" id="GO:0006302">
    <property type="term" value="P:double-strand break repair"/>
    <property type="evidence" value="ECO:0007669"/>
    <property type="project" value="TreeGrafter"/>
</dbReference>
<dbReference type="PANTHER" id="PTHR33991:SF1">
    <property type="entry name" value="DNA REPAIR PROTEIN RECO"/>
    <property type="match status" value="1"/>
</dbReference>
<reference evidence="9 10" key="1">
    <citation type="submission" date="2018-12" db="EMBL/GenBank/DDBJ databases">
        <authorList>
            <person name="Sun L."/>
            <person name="Chen Z."/>
        </authorList>
    </citation>
    <scope>NUCLEOTIDE SEQUENCE [LARGE SCALE GENOMIC DNA]</scope>
    <source>
        <strain evidence="9 10">DSM 15890</strain>
    </source>
</reference>
<protein>
    <recommendedName>
        <fullName evidence="2 7">DNA repair protein RecO</fullName>
    </recommendedName>
    <alternativeName>
        <fullName evidence="6 7">Recombination protein O</fullName>
    </alternativeName>
</protein>
<sequence>MLYRVKGIVIRSMDYGEGNKIITLCTETHGKIGVMARGAKKLKSRHGAITQPFTYGEFVFYRQNGGLGSLNQGEIIESHFSLRSDLLLAAYASYACELLDRSLHDEEVGTFWFTQLKACLEGLTAGKDQQIVIHLFEIKILQASGYGPSFEACVSCGSLEESTRVSPLLGGRLCQRCRHHDHGAITISPGTLRLLSLFEKMDMRRLGNIEVKETTKEELKKVMRAFMDTQLSLNLKSRHFLDQMEKYEI</sequence>
<evidence type="ECO:0000313" key="9">
    <source>
        <dbReference type="EMBL" id="RUT44374.1"/>
    </source>
</evidence>
<accession>A0A3S1DPM9</accession>
<dbReference type="Gene3D" id="2.40.50.140">
    <property type="entry name" value="Nucleic acid-binding proteins"/>
    <property type="match status" value="1"/>
</dbReference>
<dbReference type="GO" id="GO:0006310">
    <property type="term" value="P:DNA recombination"/>
    <property type="evidence" value="ECO:0007669"/>
    <property type="project" value="UniProtKB-UniRule"/>
</dbReference>
<dbReference type="RefSeq" id="WP_127193320.1">
    <property type="nucleotide sequence ID" value="NZ_JAUSSS010000002.1"/>
</dbReference>
<dbReference type="Pfam" id="PF11967">
    <property type="entry name" value="RecO_N"/>
    <property type="match status" value="1"/>
</dbReference>
<evidence type="ECO:0000256" key="6">
    <source>
        <dbReference type="ARBA" id="ARBA00033409"/>
    </source>
</evidence>
<dbReference type="InterPro" id="IPR022572">
    <property type="entry name" value="DNA_rep/recomb_RecO_N"/>
</dbReference>
<comment type="caution">
    <text evidence="9">The sequence shown here is derived from an EMBL/GenBank/DDBJ whole genome shotgun (WGS) entry which is preliminary data.</text>
</comment>
<proteinExistence type="inferred from homology"/>
<evidence type="ECO:0000256" key="4">
    <source>
        <dbReference type="ARBA" id="ARBA00023172"/>
    </source>
</evidence>
<dbReference type="InterPro" id="IPR003717">
    <property type="entry name" value="RecO"/>
</dbReference>
<name>A0A3S1DPM9_9BACL</name>
<dbReference type="OrthoDB" id="9797083at2"/>
<keyword evidence="10" id="KW-1185">Reference proteome</keyword>